<dbReference type="OrthoDB" id="5824033at2"/>
<dbReference type="AlphaFoldDB" id="A0A250L1M7"/>
<name>A0A250L1M7_9GAMM</name>
<dbReference type="KEGG" id="mmai:sS8_4219"/>
<feature type="chain" id="PRO_5012083659" description="DUF3828 domain-containing protein" evidence="1">
    <location>
        <begin position="19"/>
        <end position="146"/>
    </location>
</feature>
<feature type="signal peptide" evidence="1">
    <location>
        <begin position="1"/>
        <end position="18"/>
    </location>
</feature>
<evidence type="ECO:0000256" key="1">
    <source>
        <dbReference type="SAM" id="SignalP"/>
    </source>
</evidence>
<reference evidence="2 3" key="1">
    <citation type="submission" date="2016-12" db="EMBL/GenBank/DDBJ databases">
        <title>Genome sequencing of Methylocaldum marinum.</title>
        <authorList>
            <person name="Takeuchi M."/>
            <person name="Kamagata Y."/>
            <person name="Hiraoka S."/>
            <person name="Oshima K."/>
            <person name="Hattori M."/>
            <person name="Iwasaki W."/>
        </authorList>
    </citation>
    <scope>NUCLEOTIDE SEQUENCE [LARGE SCALE GENOMIC DNA]</scope>
    <source>
        <strain evidence="2 3">S8</strain>
    </source>
</reference>
<sequence>MKNVLIGLVLALFMTSCATVHNSSSVLYQEFSQYENVANKNNIIEVASNFFSHSLLGRDYQSNPDAASQLLFKSYMVNIDSHYEKMNEQDGCLTVNGYDEENSPLIFSLKYISSNGRWLIDKIHVLFVDNKKDFANSAKCPSEYPN</sequence>
<gene>
    <name evidence="2" type="ORF">sS8_4219</name>
</gene>
<organism evidence="2 3">
    <name type="scientific">Methylocaldum marinum</name>
    <dbReference type="NCBI Taxonomy" id="1432792"/>
    <lineage>
        <taxon>Bacteria</taxon>
        <taxon>Pseudomonadati</taxon>
        <taxon>Pseudomonadota</taxon>
        <taxon>Gammaproteobacteria</taxon>
        <taxon>Methylococcales</taxon>
        <taxon>Methylococcaceae</taxon>
        <taxon>Methylocaldum</taxon>
    </lineage>
</organism>
<dbReference type="Proteomes" id="UP000266313">
    <property type="component" value="Chromosome"/>
</dbReference>
<dbReference type="EMBL" id="AP017928">
    <property type="protein sequence ID" value="BBA36149.1"/>
    <property type="molecule type" value="Genomic_DNA"/>
</dbReference>
<evidence type="ECO:0008006" key="4">
    <source>
        <dbReference type="Google" id="ProtNLM"/>
    </source>
</evidence>
<dbReference type="PROSITE" id="PS51257">
    <property type="entry name" value="PROKAR_LIPOPROTEIN"/>
    <property type="match status" value="1"/>
</dbReference>
<evidence type="ECO:0000313" key="3">
    <source>
        <dbReference type="Proteomes" id="UP000266313"/>
    </source>
</evidence>
<keyword evidence="3" id="KW-1185">Reference proteome</keyword>
<dbReference type="RefSeq" id="WP_119631377.1">
    <property type="nucleotide sequence ID" value="NZ_AP017928.1"/>
</dbReference>
<proteinExistence type="predicted"/>
<accession>A0A250L1M7</accession>
<evidence type="ECO:0000313" key="2">
    <source>
        <dbReference type="EMBL" id="BBA36149.1"/>
    </source>
</evidence>
<keyword evidence="1" id="KW-0732">Signal</keyword>
<protein>
    <recommendedName>
        <fullName evidence="4">DUF3828 domain-containing protein</fullName>
    </recommendedName>
</protein>